<evidence type="ECO:0000259" key="2">
    <source>
        <dbReference type="Pfam" id="PF02120"/>
    </source>
</evidence>
<keyword evidence="3" id="KW-0969">Cilium</keyword>
<gene>
    <name evidence="3" type="ORF">GALL_382210</name>
</gene>
<feature type="compositionally biased region" description="Pro residues" evidence="1">
    <location>
        <begin position="212"/>
        <end position="221"/>
    </location>
</feature>
<accession>A0A1J5QVW6</accession>
<dbReference type="AlphaFoldDB" id="A0A1J5QVW6"/>
<feature type="region of interest" description="Disordered" evidence="1">
    <location>
        <begin position="209"/>
        <end position="250"/>
    </location>
</feature>
<reference evidence="3" key="1">
    <citation type="submission" date="2016-10" db="EMBL/GenBank/DDBJ databases">
        <title>Sequence of Gallionella enrichment culture.</title>
        <authorList>
            <person name="Poehlein A."/>
            <person name="Muehling M."/>
            <person name="Daniel R."/>
        </authorList>
    </citation>
    <scope>NUCLEOTIDE SEQUENCE</scope>
</reference>
<keyword evidence="3" id="KW-0282">Flagellum</keyword>
<dbReference type="EMBL" id="MLJW01001119">
    <property type="protein sequence ID" value="OIQ80037.1"/>
    <property type="molecule type" value="Genomic_DNA"/>
</dbReference>
<keyword evidence="3" id="KW-0966">Cell projection</keyword>
<feature type="domain" description="Flagellar hook-length control protein-like C-terminal" evidence="2">
    <location>
        <begin position="349"/>
        <end position="421"/>
    </location>
</feature>
<dbReference type="InterPro" id="IPR021136">
    <property type="entry name" value="Flagellar_hook_control-like_C"/>
</dbReference>
<evidence type="ECO:0000313" key="3">
    <source>
        <dbReference type="EMBL" id="OIQ80037.1"/>
    </source>
</evidence>
<evidence type="ECO:0000256" key="1">
    <source>
        <dbReference type="SAM" id="MobiDB-lite"/>
    </source>
</evidence>
<sequence>MSSFPGAPSLLPPLIADSSAISARLPPLVGSSTVPLALPPGSRVVAEVVQSQTDGQVLLRLGETLLAATLPGDHPVGEQLPMVVLSEPGAQPLLLLTQAPPPGNAAQAQLSSTAQLLGELQREPPGAVRAPAPVWTNPGPDGSAQLAGALAQSVKSSGLFYESHLAAWVQGQLPTQALLGEPQGQLSSLLANLPQAQRDALMQQQPAALTLPQPPAPPAAPGTPHTAAAQAQGAAPAARDANNAATSEANHAANNAASNAASNAAADAPAVASLRARQALDAYGGVQAQLAGGAPAAAQLPAQLQSLVQQQLATLAQGAMVWVGQVWPGQEMQWRVEPDARDAGNADETTARGWTSVIRLDLPRLGSMVATLHLGADQHLRVRLQHGEQAAAELSAQRDALRRSVAAAGLQLDELALQADAAGASQPAAPGTEGASR</sequence>
<dbReference type="Pfam" id="PF02120">
    <property type="entry name" value="Flg_hook"/>
    <property type="match status" value="1"/>
</dbReference>
<proteinExistence type="predicted"/>
<protein>
    <submittedName>
        <fullName evidence="3">Flagellar hook-length control protein FliK</fullName>
    </submittedName>
</protein>
<name>A0A1J5QVW6_9ZZZZ</name>
<organism evidence="3">
    <name type="scientific">mine drainage metagenome</name>
    <dbReference type="NCBI Taxonomy" id="410659"/>
    <lineage>
        <taxon>unclassified sequences</taxon>
        <taxon>metagenomes</taxon>
        <taxon>ecological metagenomes</taxon>
    </lineage>
</organism>
<comment type="caution">
    <text evidence="3">The sequence shown here is derived from an EMBL/GenBank/DDBJ whole genome shotgun (WGS) entry which is preliminary data.</text>
</comment>
<feature type="compositionally biased region" description="Low complexity" evidence="1">
    <location>
        <begin position="222"/>
        <end position="250"/>
    </location>
</feature>